<name>A0ABN8MMQ6_9CNID</name>
<evidence type="ECO:0000259" key="2">
    <source>
        <dbReference type="PROSITE" id="PS50966"/>
    </source>
</evidence>
<organism evidence="3 4">
    <name type="scientific">Porites evermanni</name>
    <dbReference type="NCBI Taxonomy" id="104178"/>
    <lineage>
        <taxon>Eukaryota</taxon>
        <taxon>Metazoa</taxon>
        <taxon>Cnidaria</taxon>
        <taxon>Anthozoa</taxon>
        <taxon>Hexacorallia</taxon>
        <taxon>Scleractinia</taxon>
        <taxon>Fungiina</taxon>
        <taxon>Poritidae</taxon>
        <taxon>Porites</taxon>
    </lineage>
</organism>
<keyword evidence="1" id="KW-0863">Zinc-finger</keyword>
<feature type="non-terminal residue" evidence="3">
    <location>
        <position position="1"/>
    </location>
</feature>
<accession>A0ABN8MMQ6</accession>
<keyword evidence="1" id="KW-0479">Metal-binding</keyword>
<feature type="domain" description="SWIM-type" evidence="2">
    <location>
        <begin position="59"/>
        <end position="91"/>
    </location>
</feature>
<gene>
    <name evidence="3" type="ORF">PEVE_00037509</name>
</gene>
<dbReference type="PROSITE" id="PS50966">
    <property type="entry name" value="ZF_SWIM"/>
    <property type="match status" value="1"/>
</dbReference>
<evidence type="ECO:0000313" key="4">
    <source>
        <dbReference type="Proteomes" id="UP001159427"/>
    </source>
</evidence>
<dbReference type="EMBL" id="CALNXI010000617">
    <property type="protein sequence ID" value="CAH3030172.1"/>
    <property type="molecule type" value="Genomic_DNA"/>
</dbReference>
<evidence type="ECO:0000256" key="1">
    <source>
        <dbReference type="PROSITE-ProRule" id="PRU00325"/>
    </source>
</evidence>
<keyword evidence="4" id="KW-1185">Reference proteome</keyword>
<proteinExistence type="predicted"/>
<sequence length="147" mass="16692">IHHGLSLAYLSSLLQEYRPPRSLCSSSKSLLTVPSMNSVTYVTSSQAVRHEKDLWFAIDTVTMDICTVWCSCVVGTRKCCNHVIATLYMYEYAVSNLFTHSGCSFMSCEWNKSTLKNTPKDELTTTFGANYVRDVQQRQNSMMYTQT</sequence>
<comment type="caution">
    <text evidence="3">The sequence shown here is derived from an EMBL/GenBank/DDBJ whole genome shotgun (WGS) entry which is preliminary data.</text>
</comment>
<dbReference type="Proteomes" id="UP001159427">
    <property type="component" value="Unassembled WGS sequence"/>
</dbReference>
<reference evidence="3 4" key="1">
    <citation type="submission" date="2022-05" db="EMBL/GenBank/DDBJ databases">
        <authorList>
            <consortium name="Genoscope - CEA"/>
            <person name="William W."/>
        </authorList>
    </citation>
    <scope>NUCLEOTIDE SEQUENCE [LARGE SCALE GENOMIC DNA]</scope>
</reference>
<keyword evidence="1" id="KW-0862">Zinc</keyword>
<evidence type="ECO:0000313" key="3">
    <source>
        <dbReference type="EMBL" id="CAH3030172.1"/>
    </source>
</evidence>
<protein>
    <recommendedName>
        <fullName evidence="2">SWIM-type domain-containing protein</fullName>
    </recommendedName>
</protein>
<dbReference type="InterPro" id="IPR007527">
    <property type="entry name" value="Znf_SWIM"/>
</dbReference>